<keyword evidence="1" id="KW-1133">Transmembrane helix</keyword>
<feature type="transmembrane region" description="Helical" evidence="1">
    <location>
        <begin position="140"/>
        <end position="160"/>
    </location>
</feature>
<keyword evidence="1" id="KW-0472">Membrane</keyword>
<keyword evidence="1" id="KW-0812">Transmembrane</keyword>
<name>A0A6C0JMR1_9ZZZZ</name>
<evidence type="ECO:0000313" key="2">
    <source>
        <dbReference type="EMBL" id="QHU04964.1"/>
    </source>
</evidence>
<dbReference type="EMBL" id="MN740405">
    <property type="protein sequence ID" value="QHU04964.1"/>
    <property type="molecule type" value="Genomic_DNA"/>
</dbReference>
<accession>A0A6C0JMR1</accession>
<proteinExistence type="predicted"/>
<evidence type="ECO:0000256" key="1">
    <source>
        <dbReference type="SAM" id="Phobius"/>
    </source>
</evidence>
<feature type="transmembrane region" description="Helical" evidence="1">
    <location>
        <begin position="15"/>
        <end position="34"/>
    </location>
</feature>
<feature type="transmembrane region" description="Helical" evidence="1">
    <location>
        <begin position="72"/>
        <end position="96"/>
    </location>
</feature>
<protein>
    <submittedName>
        <fullName evidence="2">Uncharacterized protein</fullName>
    </submittedName>
</protein>
<organism evidence="2">
    <name type="scientific">viral metagenome</name>
    <dbReference type="NCBI Taxonomy" id="1070528"/>
    <lineage>
        <taxon>unclassified sequences</taxon>
        <taxon>metagenomes</taxon>
        <taxon>organismal metagenomes</taxon>
    </lineage>
</organism>
<reference evidence="2" key="1">
    <citation type="journal article" date="2020" name="Nature">
        <title>Giant virus diversity and host interactions through global metagenomics.</title>
        <authorList>
            <person name="Schulz F."/>
            <person name="Roux S."/>
            <person name="Paez-Espino D."/>
            <person name="Jungbluth S."/>
            <person name="Walsh D.A."/>
            <person name="Denef V.J."/>
            <person name="McMahon K.D."/>
            <person name="Konstantinidis K.T."/>
            <person name="Eloe-Fadrosh E.A."/>
            <person name="Kyrpides N.C."/>
            <person name="Woyke T."/>
        </authorList>
    </citation>
    <scope>NUCLEOTIDE SEQUENCE</scope>
    <source>
        <strain evidence="2">GVMAG-M-3300027708-5</strain>
    </source>
</reference>
<dbReference type="AlphaFoldDB" id="A0A6C0JMR1"/>
<sequence length="161" mass="18943">MNIRSYPLEKNLNSIINETLKFSSLVFLANFVYIGHDFNTALYFSCIMSLVIVSIMIYYYPDFAFEKYGDIFLGYFSKYVINGFGIFIHVLPLYLFKNRQSFIDLLDINIILESAGLLLIWYILFQKLVPEVYPMSESSIFYLCFGYYSLWIMASTLYLVK</sequence>
<feature type="transmembrane region" description="Helical" evidence="1">
    <location>
        <begin position="41"/>
        <end position="60"/>
    </location>
</feature>
<feature type="transmembrane region" description="Helical" evidence="1">
    <location>
        <begin position="108"/>
        <end position="125"/>
    </location>
</feature>